<evidence type="ECO:0000313" key="2">
    <source>
        <dbReference type="EMBL" id="RKF23311.1"/>
    </source>
</evidence>
<dbReference type="Proteomes" id="UP000284395">
    <property type="component" value="Unassembled WGS sequence"/>
</dbReference>
<dbReference type="InterPro" id="IPR036390">
    <property type="entry name" value="WH_DNA-bd_sf"/>
</dbReference>
<organism evidence="2 3">
    <name type="scientific">Altericroceibacterium spongiae</name>
    <dbReference type="NCBI Taxonomy" id="2320269"/>
    <lineage>
        <taxon>Bacteria</taxon>
        <taxon>Pseudomonadati</taxon>
        <taxon>Pseudomonadota</taxon>
        <taxon>Alphaproteobacteria</taxon>
        <taxon>Sphingomonadales</taxon>
        <taxon>Erythrobacteraceae</taxon>
        <taxon>Altericroceibacterium</taxon>
    </lineage>
</organism>
<accession>A0A420ERL4</accession>
<dbReference type="GO" id="GO:0006950">
    <property type="term" value="P:response to stress"/>
    <property type="evidence" value="ECO:0007669"/>
    <property type="project" value="TreeGrafter"/>
</dbReference>
<keyword evidence="3" id="KW-1185">Reference proteome</keyword>
<feature type="domain" description="HTH marR-type" evidence="1">
    <location>
        <begin position="1"/>
        <end position="160"/>
    </location>
</feature>
<dbReference type="PANTHER" id="PTHR33164:SF94">
    <property type="entry name" value="TRANSCRIPTIONAL REGULATORY PROTEIN-RELATED"/>
    <property type="match status" value="1"/>
</dbReference>
<dbReference type="OrthoDB" id="6195716at2"/>
<feature type="domain" description="HTH marR-type" evidence="1">
    <location>
        <begin position="181"/>
        <end position="320"/>
    </location>
</feature>
<dbReference type="PANTHER" id="PTHR33164">
    <property type="entry name" value="TRANSCRIPTIONAL REGULATOR, MARR FAMILY"/>
    <property type="match status" value="1"/>
</dbReference>
<dbReference type="SMART" id="SM00347">
    <property type="entry name" value="HTH_MARR"/>
    <property type="match status" value="2"/>
</dbReference>
<dbReference type="SUPFAM" id="SSF46785">
    <property type="entry name" value="Winged helix' DNA-binding domain"/>
    <property type="match status" value="2"/>
</dbReference>
<dbReference type="InterPro" id="IPR039422">
    <property type="entry name" value="MarR/SlyA-like"/>
</dbReference>
<comment type="caution">
    <text evidence="2">The sequence shown here is derived from an EMBL/GenBank/DDBJ whole genome shotgun (WGS) entry which is preliminary data.</text>
</comment>
<evidence type="ECO:0000259" key="1">
    <source>
        <dbReference type="PROSITE" id="PS50995"/>
    </source>
</evidence>
<protein>
    <submittedName>
        <fullName evidence="2">MarR family transcriptional regulator</fullName>
    </submittedName>
</protein>
<dbReference type="EMBL" id="RAPF01000001">
    <property type="protein sequence ID" value="RKF23311.1"/>
    <property type="molecule type" value="Genomic_DNA"/>
</dbReference>
<proteinExistence type="predicted"/>
<reference evidence="2 3" key="1">
    <citation type="submission" date="2018-09" db="EMBL/GenBank/DDBJ databases">
        <title>Altererythrobacter spongiae sp. nov., isolated from a marine sponge.</title>
        <authorList>
            <person name="Zhuang L."/>
            <person name="Luo L."/>
        </authorList>
    </citation>
    <scope>NUCLEOTIDE SEQUENCE [LARGE SCALE GENOMIC DNA]</scope>
    <source>
        <strain evidence="2 3">HN-Y73</strain>
    </source>
</reference>
<gene>
    <name evidence="2" type="ORF">D6851_02220</name>
</gene>
<dbReference type="RefSeq" id="WP_120323215.1">
    <property type="nucleotide sequence ID" value="NZ_RAPF01000001.1"/>
</dbReference>
<dbReference type="InterPro" id="IPR000835">
    <property type="entry name" value="HTH_MarR-typ"/>
</dbReference>
<dbReference type="GO" id="GO:0003700">
    <property type="term" value="F:DNA-binding transcription factor activity"/>
    <property type="evidence" value="ECO:0007669"/>
    <property type="project" value="InterPro"/>
</dbReference>
<evidence type="ECO:0000313" key="3">
    <source>
        <dbReference type="Proteomes" id="UP000284395"/>
    </source>
</evidence>
<dbReference type="Pfam" id="PF01047">
    <property type="entry name" value="MarR"/>
    <property type="match status" value="1"/>
</dbReference>
<dbReference type="PROSITE" id="PS50995">
    <property type="entry name" value="HTH_MARR_2"/>
    <property type="match status" value="2"/>
</dbReference>
<dbReference type="InterPro" id="IPR036388">
    <property type="entry name" value="WH-like_DNA-bd_sf"/>
</dbReference>
<dbReference type="Gene3D" id="1.10.10.10">
    <property type="entry name" value="Winged helix-like DNA-binding domain superfamily/Winged helix DNA-binding domain"/>
    <property type="match status" value="2"/>
</dbReference>
<name>A0A420ERL4_9SPHN</name>
<dbReference type="PRINTS" id="PR00598">
    <property type="entry name" value="HTHMARR"/>
</dbReference>
<dbReference type="Pfam" id="PF12802">
    <property type="entry name" value="MarR_2"/>
    <property type="match status" value="1"/>
</dbReference>
<dbReference type="AlphaFoldDB" id="A0A420ERL4"/>
<sequence>MKQSIGKRDRNKELQGPYPVSDKKLMRPFLDRPGFLLARIDQIATVIFGNLCDTVTLNQAEFLLLLDRVGPMIQIALAEAAGVDKSTTAYILDNLQNRGLIERKVRAEDRRSSLIALTDAGSALIPAVAESFVSLQTQLEAPLDPLRKPLLIDMLRRLGANPESAGPVWRTACDPQEGVLDQALSFLCRRVLQLMQAQFLTSTKGYNLSLRQFSLLHLLKHRETLTQIEFARIFGLDPATCGVIIRGALRRNLVAGQPCPQDRRARRYHLTEEGRNVLQSLHPVVDRSENIVFDTEQKNIRPVFIGQLQAIIREYSYLLRFPGAL</sequence>